<comment type="caution">
    <text evidence="10">The sequence shown here is derived from an EMBL/GenBank/DDBJ whole genome shotgun (WGS) entry which is preliminary data.</text>
</comment>
<dbReference type="Proteomes" id="UP001589627">
    <property type="component" value="Unassembled WGS sequence"/>
</dbReference>
<evidence type="ECO:0000256" key="8">
    <source>
        <dbReference type="SAM" id="SignalP"/>
    </source>
</evidence>
<feature type="active site" description="Charge relay system" evidence="5">
    <location>
        <position position="99"/>
    </location>
</feature>
<name>A0ABV5YKI7_9ACTN</name>
<feature type="region of interest" description="Disordered" evidence="6">
    <location>
        <begin position="75"/>
        <end position="101"/>
    </location>
</feature>
<feature type="domain" description="Peptidase S8/S53" evidence="9">
    <location>
        <begin position="52"/>
        <end position="312"/>
    </location>
</feature>
<keyword evidence="7" id="KW-0472">Membrane</keyword>
<feature type="active site" description="Charge relay system" evidence="5">
    <location>
        <position position="264"/>
    </location>
</feature>
<dbReference type="PRINTS" id="PR00723">
    <property type="entry name" value="SUBTILISIN"/>
</dbReference>
<reference evidence="10 11" key="1">
    <citation type="submission" date="2024-09" db="EMBL/GenBank/DDBJ databases">
        <authorList>
            <person name="Sun Q."/>
            <person name="Mori K."/>
        </authorList>
    </citation>
    <scope>NUCLEOTIDE SEQUENCE [LARGE SCALE GENOMIC DNA]</scope>
    <source>
        <strain evidence="10 11">TBRC 0563</strain>
    </source>
</reference>
<proteinExistence type="inferred from homology"/>
<organism evidence="10 11">
    <name type="scientific">Actinoallomurus acaciae</name>
    <dbReference type="NCBI Taxonomy" id="502577"/>
    <lineage>
        <taxon>Bacteria</taxon>
        <taxon>Bacillati</taxon>
        <taxon>Actinomycetota</taxon>
        <taxon>Actinomycetes</taxon>
        <taxon>Streptosporangiales</taxon>
        <taxon>Thermomonosporaceae</taxon>
        <taxon>Actinoallomurus</taxon>
    </lineage>
</organism>
<keyword evidence="7" id="KW-0812">Transmembrane</keyword>
<dbReference type="Gene3D" id="3.40.50.200">
    <property type="entry name" value="Peptidase S8/S53 domain"/>
    <property type="match status" value="1"/>
</dbReference>
<evidence type="ECO:0000256" key="2">
    <source>
        <dbReference type="ARBA" id="ARBA00022670"/>
    </source>
</evidence>
<keyword evidence="7" id="KW-1133">Transmembrane helix</keyword>
<dbReference type="EMBL" id="JBHLZP010000149">
    <property type="protein sequence ID" value="MFB9834619.1"/>
    <property type="molecule type" value="Genomic_DNA"/>
</dbReference>
<feature type="active site" description="Charge relay system" evidence="5">
    <location>
        <position position="61"/>
    </location>
</feature>
<evidence type="ECO:0000256" key="5">
    <source>
        <dbReference type="PROSITE-ProRule" id="PRU01240"/>
    </source>
</evidence>
<sequence>MRQVVYLLGVAAALLLVATPMSPAAATPHPRSDEWWFSAWGIEHDVWPVTTGAGVTVAVLDSGVNAALPELSGAVLKGEDSTGGTGDGRTDLDEQDGGHGTGTAALIAGRGGGSTGFIGIAPGAKILPIRDTSRLGDRNGVFESYARAIRFATDHGAKVINMSQGVTSVTMDGHCDSGIQDAIAYAVDHDVVVVAGAGNTGDTTNWPQLPASCAGALAVGAIDPALRPWNGTQRQSYVAVSAPGDNIPTIGKKGELFPGGRGTSAAAALTSGAIALIRSRNPKMSARTVVQRLIATARPLGRSRWNDQTGYGAIQITSAMNPKRHPVPEDAPNPVYAALDKWRSTKSAVSASGRPTTGASTRLSRPSGSGWAWPVVFGGTGIVVLTIVVTLRRRLRKSVSARASRSL</sequence>
<evidence type="ECO:0000256" key="3">
    <source>
        <dbReference type="ARBA" id="ARBA00022801"/>
    </source>
</evidence>
<dbReference type="InterPro" id="IPR036852">
    <property type="entry name" value="Peptidase_S8/S53_dom_sf"/>
</dbReference>
<keyword evidence="8" id="KW-0732">Signal</keyword>
<keyword evidence="2 5" id="KW-0645">Protease</keyword>
<feature type="chain" id="PRO_5047027152" evidence="8">
    <location>
        <begin position="27"/>
        <end position="407"/>
    </location>
</feature>
<dbReference type="PANTHER" id="PTHR43806">
    <property type="entry name" value="PEPTIDASE S8"/>
    <property type="match status" value="1"/>
</dbReference>
<protein>
    <submittedName>
        <fullName evidence="10">S8 family serine peptidase</fullName>
    </submittedName>
</protein>
<dbReference type="PROSITE" id="PS51892">
    <property type="entry name" value="SUBTILASE"/>
    <property type="match status" value="1"/>
</dbReference>
<accession>A0ABV5YKI7</accession>
<evidence type="ECO:0000259" key="9">
    <source>
        <dbReference type="Pfam" id="PF00082"/>
    </source>
</evidence>
<dbReference type="PANTHER" id="PTHR43806:SF11">
    <property type="entry name" value="CEREVISIN-RELATED"/>
    <property type="match status" value="1"/>
</dbReference>
<dbReference type="InterPro" id="IPR050131">
    <property type="entry name" value="Peptidase_S8_subtilisin-like"/>
</dbReference>
<dbReference type="Pfam" id="PF00082">
    <property type="entry name" value="Peptidase_S8"/>
    <property type="match status" value="1"/>
</dbReference>
<dbReference type="SUPFAM" id="SSF52743">
    <property type="entry name" value="Subtilisin-like"/>
    <property type="match status" value="1"/>
</dbReference>
<dbReference type="InterPro" id="IPR015500">
    <property type="entry name" value="Peptidase_S8_subtilisin-rel"/>
</dbReference>
<evidence type="ECO:0000256" key="7">
    <source>
        <dbReference type="SAM" id="Phobius"/>
    </source>
</evidence>
<feature type="transmembrane region" description="Helical" evidence="7">
    <location>
        <begin position="371"/>
        <end position="391"/>
    </location>
</feature>
<evidence type="ECO:0000313" key="11">
    <source>
        <dbReference type="Proteomes" id="UP001589627"/>
    </source>
</evidence>
<evidence type="ECO:0000256" key="6">
    <source>
        <dbReference type="SAM" id="MobiDB-lite"/>
    </source>
</evidence>
<gene>
    <name evidence="10" type="ORF">ACFFNX_20755</name>
</gene>
<comment type="similarity">
    <text evidence="1 5">Belongs to the peptidase S8 family.</text>
</comment>
<evidence type="ECO:0000256" key="4">
    <source>
        <dbReference type="ARBA" id="ARBA00022825"/>
    </source>
</evidence>
<keyword evidence="3 5" id="KW-0378">Hydrolase</keyword>
<dbReference type="RefSeq" id="WP_378204562.1">
    <property type="nucleotide sequence ID" value="NZ_JBHLZP010000149.1"/>
</dbReference>
<evidence type="ECO:0000313" key="10">
    <source>
        <dbReference type="EMBL" id="MFB9834619.1"/>
    </source>
</evidence>
<dbReference type="InterPro" id="IPR000209">
    <property type="entry name" value="Peptidase_S8/S53_dom"/>
</dbReference>
<keyword evidence="4 5" id="KW-0720">Serine protease</keyword>
<feature type="signal peptide" evidence="8">
    <location>
        <begin position="1"/>
        <end position="26"/>
    </location>
</feature>
<keyword evidence="11" id="KW-1185">Reference proteome</keyword>
<evidence type="ECO:0000256" key="1">
    <source>
        <dbReference type="ARBA" id="ARBA00011073"/>
    </source>
</evidence>